<dbReference type="InterPro" id="IPR041373">
    <property type="entry name" value="RT_RNaseH"/>
</dbReference>
<evidence type="ECO:0000256" key="3">
    <source>
        <dbReference type="ARBA" id="ARBA00022722"/>
    </source>
</evidence>
<dbReference type="GO" id="GO:0015074">
    <property type="term" value="P:DNA integration"/>
    <property type="evidence" value="ECO:0007669"/>
    <property type="project" value="InterPro"/>
</dbReference>
<feature type="domain" description="Reverse transcriptase" evidence="8">
    <location>
        <begin position="2954"/>
        <end position="3064"/>
    </location>
</feature>
<feature type="region of interest" description="Disordered" evidence="7">
    <location>
        <begin position="338"/>
        <end position="383"/>
    </location>
</feature>
<feature type="domain" description="Integrase catalytic" evidence="9">
    <location>
        <begin position="2354"/>
        <end position="2451"/>
    </location>
</feature>
<evidence type="ECO:0000259" key="11">
    <source>
        <dbReference type="Pfam" id="PF17921"/>
    </source>
</evidence>
<keyword evidence="2" id="KW-0548">Nucleotidyltransferase</keyword>
<dbReference type="InterPro" id="IPR036397">
    <property type="entry name" value="RNaseH_sf"/>
</dbReference>
<dbReference type="InterPro" id="IPR001584">
    <property type="entry name" value="Integrase_cat-core"/>
</dbReference>
<organism evidence="12 13">
    <name type="scientific">Polarella glacialis</name>
    <name type="common">Dinoflagellate</name>
    <dbReference type="NCBI Taxonomy" id="89957"/>
    <lineage>
        <taxon>Eukaryota</taxon>
        <taxon>Sar</taxon>
        <taxon>Alveolata</taxon>
        <taxon>Dinophyceae</taxon>
        <taxon>Suessiales</taxon>
        <taxon>Suessiaceae</taxon>
        <taxon>Polarella</taxon>
    </lineage>
</organism>
<keyword evidence="6" id="KW-0695">RNA-directed DNA polymerase</keyword>
<dbReference type="Pfam" id="PF00078">
    <property type="entry name" value="RVT_1"/>
    <property type="match status" value="1"/>
</dbReference>
<evidence type="ECO:0000256" key="7">
    <source>
        <dbReference type="SAM" id="MobiDB-lite"/>
    </source>
</evidence>
<evidence type="ECO:0000259" key="8">
    <source>
        <dbReference type="Pfam" id="PF00078"/>
    </source>
</evidence>
<dbReference type="Pfam" id="PF00665">
    <property type="entry name" value="rve"/>
    <property type="match status" value="1"/>
</dbReference>
<dbReference type="Proteomes" id="UP000654075">
    <property type="component" value="Unassembled WGS sequence"/>
</dbReference>
<comment type="caution">
    <text evidence="12">The sequence shown here is derived from an EMBL/GenBank/DDBJ whole genome shotgun (WGS) entry which is preliminary data.</text>
</comment>
<feature type="non-terminal residue" evidence="12">
    <location>
        <position position="1"/>
    </location>
</feature>
<evidence type="ECO:0000313" key="12">
    <source>
        <dbReference type="EMBL" id="CAE8582153.1"/>
    </source>
</evidence>
<dbReference type="InterPro" id="IPR043502">
    <property type="entry name" value="DNA/RNA_pol_sf"/>
</dbReference>
<dbReference type="GO" id="GO:0003676">
    <property type="term" value="F:nucleic acid binding"/>
    <property type="evidence" value="ECO:0007669"/>
    <property type="project" value="InterPro"/>
</dbReference>
<dbReference type="CDD" id="cd01647">
    <property type="entry name" value="RT_LTR"/>
    <property type="match status" value="1"/>
</dbReference>
<proteinExistence type="predicted"/>
<evidence type="ECO:0000256" key="2">
    <source>
        <dbReference type="ARBA" id="ARBA00022695"/>
    </source>
</evidence>
<dbReference type="InterPro" id="IPR041588">
    <property type="entry name" value="Integrase_H2C2"/>
</dbReference>
<keyword evidence="1" id="KW-0808">Transferase</keyword>
<dbReference type="GO" id="GO:0004519">
    <property type="term" value="F:endonuclease activity"/>
    <property type="evidence" value="ECO:0007669"/>
    <property type="project" value="UniProtKB-KW"/>
</dbReference>
<feature type="region of interest" description="Disordered" evidence="7">
    <location>
        <begin position="752"/>
        <end position="782"/>
    </location>
</feature>
<feature type="domain" description="Reverse transcriptase RNase H-like" evidence="10">
    <location>
        <begin position="1648"/>
        <end position="1746"/>
    </location>
</feature>
<dbReference type="InterPro" id="IPR043128">
    <property type="entry name" value="Rev_trsase/Diguanyl_cyclase"/>
</dbReference>
<dbReference type="Pfam" id="PF17921">
    <property type="entry name" value="Integrase_H2C2"/>
    <property type="match status" value="1"/>
</dbReference>
<dbReference type="GO" id="GO:0003964">
    <property type="term" value="F:RNA-directed DNA polymerase activity"/>
    <property type="evidence" value="ECO:0007669"/>
    <property type="project" value="UniProtKB-KW"/>
</dbReference>
<keyword evidence="13" id="KW-1185">Reference proteome</keyword>
<dbReference type="EMBL" id="CAJNNV010000311">
    <property type="protein sequence ID" value="CAE8582153.1"/>
    <property type="molecule type" value="Genomic_DNA"/>
</dbReference>
<dbReference type="InterPro" id="IPR050951">
    <property type="entry name" value="Retrovirus_Pol_polyprotein"/>
</dbReference>
<keyword evidence="5" id="KW-0378">Hydrolase</keyword>
<dbReference type="InterPro" id="IPR012337">
    <property type="entry name" value="RNaseH-like_sf"/>
</dbReference>
<evidence type="ECO:0000256" key="6">
    <source>
        <dbReference type="ARBA" id="ARBA00022918"/>
    </source>
</evidence>
<dbReference type="Gene3D" id="3.10.10.10">
    <property type="entry name" value="HIV Type 1 Reverse Transcriptase, subunit A, domain 1"/>
    <property type="match status" value="1"/>
</dbReference>
<evidence type="ECO:0008006" key="14">
    <source>
        <dbReference type="Google" id="ProtNLM"/>
    </source>
</evidence>
<dbReference type="GO" id="GO:0016787">
    <property type="term" value="F:hydrolase activity"/>
    <property type="evidence" value="ECO:0007669"/>
    <property type="project" value="UniProtKB-KW"/>
</dbReference>
<sequence>VAGMAAAVAEMAAVLVLTPDEEAAAMKLGGTDLVYLFGRHEVNTRLQALFFHSGVKSLDTFAHFAKDVSDLQSVMKDSFGLDPATSLDHRAQASAVICAWNNAKTRSHKAAELEAEMEVRQWTKPVSGSDYVAMRSAFEAKFWKMDDRETPSKEYLEKKLEDLESGELRAESLTEVVSKDEVEPDALMPVWDKTGNLSVRKGSSSVPMPSNPEGLRRRLTIMANAMIMLALRHTNRREFTFVTPGTFEKYKAYLLGEFVLGLTAKNENNETIGVPPWPLVLSYEHAIRKRACQVMNNGGFVDFALALRHGWGDCVTKERFFSTPLSLTVKMTAYSKHPNGQARQQDNAAGGVWQKDKNDGKAAGKGKGKRKGKDKGGKVPGKIRHRETVDKQGICFKFNNKDETCKGKCNFVHCCKEVGAKRTLKVLYLFAGGKRKQSVKDYLLKLAKGRGFSVEVTELDICRQKTMNFARLHVRQIWLSKISAGEFDSVLSTPPCSSFTRAMWANKLGPSPMRSYDHPKGFPWLQGSRKLLAEAGSVLADFSFAAVRAQAVHAEASVLEQPEDLGAVKSGPWPGQRPASMWQDPQHSDIAGMPGMASRAFHQHSFGTDYPKPTRFLVKLGNESHPAFYDGLPQFDSAGNYTGPLPRCSGASRSLVRKRGDAGFKTTGTAAWPPQLCEWVAQEIISFHIGEAGAEISQAGDSSSAPAIATGKSTTMEAQAAPAGDSTSASTVATGTGTLKVVQASSTVEPKFRAGFGSPRQVNTPGKRSSYHDGAGLASPGRWDPDRRRFQISAAWVSLRKDILEIATRHLQDVDLQRTCWNMAVRKQAPFQDNLVKEVQDRIAQWCVAEGSSWSKQELLTIADGQPFLLKLLSEVLRLAGDPDWAFLLQAETGLPAGITVPLPRTPEVYEEQTSWRLDLDAEAMGEEMALNYSSVDKHKDYVYKFFDEEVLEGLMIKMSRAEFDKKYQGKSAIAALAVLFNAITGKLRIIHDATNKVRVNNRIKCLDKQRMPGAKEKFYILHYYKSRGVVLFSVLGDVSKAHRRFKYLEVEHGFLACQVDPKDDLIYVNKVGTFGVGSASYWWGRIFGASTRATYQLLGPENPAEILVFADDIEVIGPDRAGRRAIVLTYLFLVAFGNPFKWEKQRGGLKVDWIGLHTDYTVYKLGISEERCAWLVGWCTEVEVSCSVWPRVMAAGLGRLCYTANALFWERPFLGPIYAWVSSVGGLDRKVAVPWAIKFILSWIASRLRADGRLQEPPSITGEAMELFRSDAKAEGGKAWIGAWETRFSLDPKKCRWFYLEVTRDWAPWAFSKKDPNRVIAALELLGNLAAIMVFGDSWPRDRRGKCIGTGISDNLGNTYIVAKGMTTKYPITLILMELSEQLRSRGMEMSVTWKRRDENQEADDLTNLVFDKFSPELEVKVDPLNLKWLVLPGLMKSSELLYKQIVERRASKGFEAVPTTAKVGKSRHRPALHVGRKGFQVEATALGFQVEATALGANKDVSLHLAGFWRLLTTAESNGVSFKHTKSQLCATKLALLGNIVGREGIEPDLERIRALMRWPALSTKGQLREFFGSIGWVRPFLGTGFAHAAHGLRKLLKKQVPEEFGSEYGQEQTDSFESLKKLAAKYCILSTPDWEAARQWETTGRPFEVFLDAALYGASAVLCQLDPELRKHRAICFISKSFTPAQQAWPAWTRELWAMKTASAEFASITAGFHTILWTDRRNNCRISLMPPEEAGEKTIRWWGQVLRSGNEVRFLAGKVNMGDGISRNPEDRDAVLARRKMLLKDPVALEKAFSKKEFEDENVVNDFDVAERLSTARSLWLDETFLCDDVPEEIYAAAVDGVPQIVLPVMIVPTWEGGTPADVQDRLFTDHAYQGPEVGFKATLADHAFQTDEDEGTWFSFPRGFSEKLKKKALRKQMMTAVIDLLRQITRSGTRVLVAHGQGGAVAALAASPALRAACYTSRLVLADEVARIETAWNGPSSHPRNNRWAEIMDSVPEIDSPLKGGGGPLLQVYLGADDVKREEGRQIAKTLDIDDVATLEGYRGFPAMIRIFLPKVLPQAPAWMSFAGENYLDPDGTPGRVANVADENYVANFANENFADDGDYVEDYTEGLFRTEGPDYLRGLLRPGPGHPRPWEKEFGEISFVGAQGVPGPAAGPGQTEDQPVAAREPTLVGGKWRASLAAAQQRDTWTSRMARVTRWAQAGSDRAKLADYELLGTDVQQLVREAEHFVMSTDGLLLHRRDSRHVQPGEPAAVPVLPQEGSVPAALTPGGSGDKRWTWRVWGLYQAHTSMTGGHLMLERALPRLRPWCWWRSMSSDLERYVDACRGCLAMRGKPSVQITRIEHTRVPFDLVQIDLKGPIVPQSEEGFRFALTVICVYTRYVFLTGLKTKTKREVAAALLDTFWQAGVFPRALQSDRGTEFLNALVAEILAIMQVRHKVSPAYTPHVNAIVERSHQSMAMMLAILVLQHVREHLVLWGRFLPVVQYFMRHAQISRSGVSALTCWHGWAGVDPSQRAIAPWQDVMLDMSVDEWVRDLTVGCKKVHERFNVFLTEAEQASVRQRDLSRRTKVVSFHVGDLVMLQKTPTEGGKSQIFLEHNEGPFVIVRVINDYRCVSGPTESGPTPPRGGEEVSVGRLLKIPPPCELADEAGLPTPPQPPPLSEDKRRAFSHFPYNCFICWRHHNGTVAVGQVRNNFYRQNKFSVCEMGSEPDGSWMRLFLTPDGEYTSLPHAAEAITEVQYLDVVGKVSFNRDGKELDQKSKRLLEAARRPVRRVQVDAAVALVDEMLVVAEAADVVVDGVFLAPDSKTKVSPRGLDADEKEKVAKDEVIFPDRSSLRYAQYVAHVTLELLRKGEPGVLSATGVQMVVSVCVWNRQSLWCDGAEYTRIAGCKFEVNTGDASPVTAHPYSPEEAALGEWHISKGLVLGTLKPHVGQWATPAFVVKQKGKPQGRLVCDYRRLNAITKRRYHPMPRIDTVLRAAAGAYFYTGLDAVSGFNQLELTENARERLAITTPSGLYCWTVLPFGPVNGPQAFQSAMRRIFGGLQNLLIYVDDLCLFTGPA</sequence>
<feature type="region of interest" description="Disordered" evidence="7">
    <location>
        <begin position="2650"/>
        <end position="2669"/>
    </location>
</feature>
<feature type="region of interest" description="Disordered" evidence="7">
    <location>
        <begin position="2257"/>
        <end position="2276"/>
    </location>
</feature>
<dbReference type="PANTHER" id="PTHR37984">
    <property type="entry name" value="PROTEIN CBG26694"/>
    <property type="match status" value="1"/>
</dbReference>
<dbReference type="InterPro" id="IPR000477">
    <property type="entry name" value="RT_dom"/>
</dbReference>
<dbReference type="Gene3D" id="1.10.340.70">
    <property type="match status" value="1"/>
</dbReference>
<evidence type="ECO:0000259" key="9">
    <source>
        <dbReference type="Pfam" id="PF00665"/>
    </source>
</evidence>
<dbReference type="SUPFAM" id="SSF53098">
    <property type="entry name" value="Ribonuclease H-like"/>
    <property type="match status" value="1"/>
</dbReference>
<evidence type="ECO:0000256" key="5">
    <source>
        <dbReference type="ARBA" id="ARBA00022801"/>
    </source>
</evidence>
<name>A0A813D625_POLGL</name>
<dbReference type="PANTHER" id="PTHR37984:SF5">
    <property type="entry name" value="PROTEIN NYNRIN-LIKE"/>
    <property type="match status" value="1"/>
</dbReference>
<feature type="compositionally biased region" description="Basic residues" evidence="7">
    <location>
        <begin position="364"/>
        <end position="373"/>
    </location>
</feature>
<dbReference type="Gene3D" id="3.30.420.10">
    <property type="entry name" value="Ribonuclease H-like superfamily/Ribonuclease H"/>
    <property type="match status" value="1"/>
</dbReference>
<dbReference type="Gene3D" id="3.30.70.270">
    <property type="match status" value="2"/>
</dbReference>
<dbReference type="OrthoDB" id="115435at2759"/>
<keyword evidence="3" id="KW-0540">Nuclease</keyword>
<evidence type="ECO:0000256" key="1">
    <source>
        <dbReference type="ARBA" id="ARBA00022679"/>
    </source>
</evidence>
<dbReference type="Gene3D" id="3.10.20.370">
    <property type="match status" value="1"/>
</dbReference>
<dbReference type="Pfam" id="PF17917">
    <property type="entry name" value="RT_RNaseH"/>
    <property type="match status" value="1"/>
</dbReference>
<feature type="domain" description="Integrase zinc-binding" evidence="11">
    <location>
        <begin position="2290"/>
        <end position="2337"/>
    </location>
</feature>
<keyword evidence="4" id="KW-0255">Endonuclease</keyword>
<evidence type="ECO:0000313" key="13">
    <source>
        <dbReference type="Proteomes" id="UP000654075"/>
    </source>
</evidence>
<protein>
    <recommendedName>
        <fullName evidence="14">C3H1-type domain-containing protein</fullName>
    </recommendedName>
</protein>
<gene>
    <name evidence="12" type="ORF">PGLA1383_LOCUS1154</name>
</gene>
<evidence type="ECO:0000259" key="10">
    <source>
        <dbReference type="Pfam" id="PF17917"/>
    </source>
</evidence>
<dbReference type="SUPFAM" id="SSF56672">
    <property type="entry name" value="DNA/RNA polymerases"/>
    <property type="match status" value="2"/>
</dbReference>
<evidence type="ECO:0000256" key="4">
    <source>
        <dbReference type="ARBA" id="ARBA00022759"/>
    </source>
</evidence>
<reference evidence="12" key="1">
    <citation type="submission" date="2021-02" db="EMBL/GenBank/DDBJ databases">
        <authorList>
            <person name="Dougan E. K."/>
            <person name="Rhodes N."/>
            <person name="Thang M."/>
            <person name="Chan C."/>
        </authorList>
    </citation>
    <scope>NUCLEOTIDE SEQUENCE</scope>
</reference>
<accession>A0A813D625</accession>